<feature type="domain" description="Rod shape-determining protein MreC beta-barrel core" evidence="8">
    <location>
        <begin position="130"/>
        <end position="269"/>
    </location>
</feature>
<evidence type="ECO:0000313" key="9">
    <source>
        <dbReference type="EMBL" id="NGQ90545.1"/>
    </source>
</evidence>
<evidence type="ECO:0000259" key="8">
    <source>
        <dbReference type="Pfam" id="PF04085"/>
    </source>
</evidence>
<proteinExistence type="inferred from homology"/>
<feature type="coiled-coil region" evidence="5">
    <location>
        <begin position="77"/>
        <end position="114"/>
    </location>
</feature>
<reference evidence="9 10" key="1">
    <citation type="submission" date="2020-02" db="EMBL/GenBank/DDBJ databases">
        <title>Rhodobacter translucens sp. nov., a novel bacterium isolated from activated sludge.</title>
        <authorList>
            <person name="Liu J."/>
        </authorList>
    </citation>
    <scope>NUCLEOTIDE SEQUENCE [LARGE SCALE GENOMIC DNA]</scope>
    <source>
        <strain evidence="9 10">HX-7-19</strain>
    </source>
</reference>
<evidence type="ECO:0000256" key="7">
    <source>
        <dbReference type="SAM" id="Phobius"/>
    </source>
</evidence>
<gene>
    <name evidence="9" type="primary">mreC</name>
    <name evidence="9" type="ORF">G5V65_06515</name>
</gene>
<evidence type="ECO:0000256" key="3">
    <source>
        <dbReference type="ARBA" id="ARBA00022960"/>
    </source>
</evidence>
<dbReference type="GO" id="GO:0008360">
    <property type="term" value="P:regulation of cell shape"/>
    <property type="evidence" value="ECO:0007669"/>
    <property type="project" value="UniProtKB-KW"/>
</dbReference>
<comment type="caution">
    <text evidence="9">The sequence shown here is derived from an EMBL/GenBank/DDBJ whole genome shotgun (WGS) entry which is preliminary data.</text>
</comment>
<evidence type="ECO:0000256" key="2">
    <source>
        <dbReference type="ARBA" id="ARBA00013855"/>
    </source>
</evidence>
<dbReference type="PANTHER" id="PTHR34138">
    <property type="entry name" value="CELL SHAPE-DETERMINING PROTEIN MREC"/>
    <property type="match status" value="1"/>
</dbReference>
<dbReference type="PANTHER" id="PTHR34138:SF1">
    <property type="entry name" value="CELL SHAPE-DETERMINING PROTEIN MREC"/>
    <property type="match status" value="1"/>
</dbReference>
<sequence>MAKSRNTGPEDYARPLRRLFVGLFVLVLLGLFLLWRIDSPRVERFRAALVDSVVPSFDWALRPITRAAGMIEEFQSYASLYEQNQELRRELQQMKAWREAALQLEQKNARLLDLNQVRLDPKLTHVTGVVLADSGSPFRQSVLLNVGARDGIRDGWATMDGIGLVGRISGVGEKTSRVILLTDSNSRVPVTVQPSGQKALLSGDNSALPPLEFLEDADLVRPGDRVVTSGDGAILPAGLLVGQVAMGTDRRLRVVLSADYERLEFLRVLRSHDLTPITDAGALIAPPPIPSEPEAETGEGSAVQADPASAGGTADVTEGSPEATAGTDG</sequence>
<keyword evidence="7" id="KW-0472">Membrane</keyword>
<dbReference type="NCBIfam" id="NF010533">
    <property type="entry name" value="PRK13922.9-5"/>
    <property type="match status" value="1"/>
</dbReference>
<comment type="similarity">
    <text evidence="1">Belongs to the MreC family.</text>
</comment>
<accession>A0A6M1U327</accession>
<keyword evidence="7" id="KW-0812">Transmembrane</keyword>
<dbReference type="NCBIfam" id="TIGR00219">
    <property type="entry name" value="mreC"/>
    <property type="match status" value="1"/>
</dbReference>
<dbReference type="RefSeq" id="WP_165048149.1">
    <property type="nucleotide sequence ID" value="NZ_JAALFE010000005.1"/>
</dbReference>
<dbReference type="Pfam" id="PF04085">
    <property type="entry name" value="MreC"/>
    <property type="match status" value="1"/>
</dbReference>
<keyword evidence="7" id="KW-1133">Transmembrane helix</keyword>
<evidence type="ECO:0000256" key="6">
    <source>
        <dbReference type="SAM" id="MobiDB-lite"/>
    </source>
</evidence>
<keyword evidence="5" id="KW-0175">Coiled coil</keyword>
<name>A0A6M1U327_9RHOB</name>
<dbReference type="InterPro" id="IPR007221">
    <property type="entry name" value="MreC"/>
</dbReference>
<evidence type="ECO:0000313" key="10">
    <source>
        <dbReference type="Proteomes" id="UP000474758"/>
    </source>
</evidence>
<feature type="region of interest" description="Disordered" evidence="6">
    <location>
        <begin position="281"/>
        <end position="329"/>
    </location>
</feature>
<protein>
    <recommendedName>
        <fullName evidence="2">Cell shape-determining protein MreC</fullName>
    </recommendedName>
    <alternativeName>
        <fullName evidence="4">Cell shape protein MreC</fullName>
    </alternativeName>
</protein>
<evidence type="ECO:0000256" key="5">
    <source>
        <dbReference type="SAM" id="Coils"/>
    </source>
</evidence>
<organism evidence="9 10">
    <name type="scientific">Paragemmobacter kunshanensis</name>
    <dbReference type="NCBI Taxonomy" id="2583234"/>
    <lineage>
        <taxon>Bacteria</taxon>
        <taxon>Pseudomonadati</taxon>
        <taxon>Pseudomonadota</taxon>
        <taxon>Alphaproteobacteria</taxon>
        <taxon>Rhodobacterales</taxon>
        <taxon>Paracoccaceae</taxon>
        <taxon>Paragemmobacter</taxon>
    </lineage>
</organism>
<dbReference type="Gene3D" id="2.40.10.350">
    <property type="entry name" value="Rod shape-determining protein MreC, domain 2"/>
    <property type="match status" value="1"/>
</dbReference>
<keyword evidence="10" id="KW-1185">Reference proteome</keyword>
<dbReference type="InterPro" id="IPR042175">
    <property type="entry name" value="Cell/Rod_MreC_2"/>
</dbReference>
<feature type="transmembrane region" description="Helical" evidence="7">
    <location>
        <begin position="20"/>
        <end position="37"/>
    </location>
</feature>
<dbReference type="EMBL" id="JAALFE010000005">
    <property type="protein sequence ID" value="NGQ90545.1"/>
    <property type="molecule type" value="Genomic_DNA"/>
</dbReference>
<evidence type="ECO:0000256" key="4">
    <source>
        <dbReference type="ARBA" id="ARBA00032089"/>
    </source>
</evidence>
<evidence type="ECO:0000256" key="1">
    <source>
        <dbReference type="ARBA" id="ARBA00009369"/>
    </source>
</evidence>
<dbReference type="Gene3D" id="2.40.10.340">
    <property type="entry name" value="Rod shape-determining protein MreC, domain 1"/>
    <property type="match status" value="1"/>
</dbReference>
<keyword evidence="3" id="KW-0133">Cell shape</keyword>
<dbReference type="AlphaFoldDB" id="A0A6M1U327"/>
<dbReference type="InterPro" id="IPR055342">
    <property type="entry name" value="MreC_beta-barrel_core"/>
</dbReference>
<dbReference type="Proteomes" id="UP000474758">
    <property type="component" value="Unassembled WGS sequence"/>
</dbReference>
<dbReference type="InterPro" id="IPR042177">
    <property type="entry name" value="Cell/Rod_1"/>
</dbReference>
<dbReference type="GO" id="GO:0005886">
    <property type="term" value="C:plasma membrane"/>
    <property type="evidence" value="ECO:0007669"/>
    <property type="project" value="TreeGrafter"/>
</dbReference>